<name>A0ABT5KYS2_9ALTE</name>
<keyword evidence="3" id="KW-1185">Reference proteome</keyword>
<accession>A0ABT5KYS2</accession>
<dbReference type="Proteomes" id="UP001218788">
    <property type="component" value="Unassembled WGS sequence"/>
</dbReference>
<dbReference type="InterPro" id="IPR050553">
    <property type="entry name" value="Thioredoxin_ResA/DsbE_sf"/>
</dbReference>
<dbReference type="EMBL" id="JAQQXP010000001">
    <property type="protein sequence ID" value="MDC8829783.1"/>
    <property type="molecule type" value="Genomic_DNA"/>
</dbReference>
<dbReference type="SUPFAM" id="SSF52833">
    <property type="entry name" value="Thioredoxin-like"/>
    <property type="match status" value="1"/>
</dbReference>
<dbReference type="RefSeq" id="WP_273638360.1">
    <property type="nucleotide sequence ID" value="NZ_JAQQXP010000001.1"/>
</dbReference>
<dbReference type="CDD" id="cd02966">
    <property type="entry name" value="TlpA_like_family"/>
    <property type="match status" value="1"/>
</dbReference>
<organism evidence="2 3">
    <name type="scientific">Alteromonas gilva</name>
    <dbReference type="NCBI Taxonomy" id="2987522"/>
    <lineage>
        <taxon>Bacteria</taxon>
        <taxon>Pseudomonadati</taxon>
        <taxon>Pseudomonadota</taxon>
        <taxon>Gammaproteobacteria</taxon>
        <taxon>Alteromonadales</taxon>
        <taxon>Alteromonadaceae</taxon>
        <taxon>Alteromonas/Salinimonas group</taxon>
        <taxon>Alteromonas</taxon>
    </lineage>
</organism>
<feature type="domain" description="Thioredoxin" evidence="1">
    <location>
        <begin position="32"/>
        <end position="167"/>
    </location>
</feature>
<evidence type="ECO:0000259" key="1">
    <source>
        <dbReference type="PROSITE" id="PS51352"/>
    </source>
</evidence>
<dbReference type="PANTHER" id="PTHR42852">
    <property type="entry name" value="THIOL:DISULFIDE INTERCHANGE PROTEIN DSBE"/>
    <property type="match status" value="1"/>
</dbReference>
<protein>
    <submittedName>
        <fullName evidence="2">TlpA disulfide reductase family protein</fullName>
    </submittedName>
</protein>
<sequence length="167" mass="18597">MKIEDVMSQLRSFIIATGIALLSGLAYAQIADDPPPPAPAFTFNSLSGEQFEMPGYQQQKPTLLYFWATWCPYCKKATPRVVALHNDYREFINVLAINVGINDSVALTQQYIEDYDITFPVMFDHDSSVSGSYGVFGTPVFVIVSDDGGILYRGHRYPDGLERALSL</sequence>
<reference evidence="2 3" key="1">
    <citation type="submission" date="2022-10" db="EMBL/GenBank/DDBJ databases">
        <title>Alteromonas sp. chi3 Genome sequencing.</title>
        <authorList>
            <person name="Park S."/>
        </authorList>
    </citation>
    <scope>NUCLEOTIDE SEQUENCE [LARGE SCALE GENOMIC DNA]</scope>
    <source>
        <strain evidence="3">chi3</strain>
    </source>
</reference>
<proteinExistence type="predicted"/>
<dbReference type="PANTHER" id="PTHR42852:SF18">
    <property type="entry name" value="CHROMOSOME UNDETERMINED SCAFFOLD_47, WHOLE GENOME SHOTGUN SEQUENCE"/>
    <property type="match status" value="1"/>
</dbReference>
<evidence type="ECO:0000313" key="2">
    <source>
        <dbReference type="EMBL" id="MDC8829783.1"/>
    </source>
</evidence>
<dbReference type="Gene3D" id="3.40.30.10">
    <property type="entry name" value="Glutaredoxin"/>
    <property type="match status" value="1"/>
</dbReference>
<evidence type="ECO:0000313" key="3">
    <source>
        <dbReference type="Proteomes" id="UP001218788"/>
    </source>
</evidence>
<dbReference type="Pfam" id="PF00578">
    <property type="entry name" value="AhpC-TSA"/>
    <property type="match status" value="1"/>
</dbReference>
<dbReference type="InterPro" id="IPR036249">
    <property type="entry name" value="Thioredoxin-like_sf"/>
</dbReference>
<dbReference type="PROSITE" id="PS51352">
    <property type="entry name" value="THIOREDOXIN_2"/>
    <property type="match status" value="1"/>
</dbReference>
<gene>
    <name evidence="2" type="ORF">OIK42_03300</name>
</gene>
<comment type="caution">
    <text evidence="2">The sequence shown here is derived from an EMBL/GenBank/DDBJ whole genome shotgun (WGS) entry which is preliminary data.</text>
</comment>
<dbReference type="InterPro" id="IPR000866">
    <property type="entry name" value="AhpC/TSA"/>
</dbReference>
<dbReference type="InterPro" id="IPR013766">
    <property type="entry name" value="Thioredoxin_domain"/>
</dbReference>